<dbReference type="PANTHER" id="PTHR30473:SF2">
    <property type="entry name" value="PIN DOMAIN-CONTAINING PROTEIN"/>
    <property type="match status" value="1"/>
</dbReference>
<reference evidence="6" key="1">
    <citation type="journal article" date="2022" name="bioRxiv">
        <title>Thiovibrio frasassiensisgen. nov., sp. nov., an autotrophic, elemental sulfur disproportionating bacterium isolated from sulfidic karst sediment, and proposal of Thiovibrionaceae fam. nov.</title>
        <authorList>
            <person name="Aronson H."/>
            <person name="Thomas C."/>
            <person name="Bhattacharyya M."/>
            <person name="Eckstein S."/>
            <person name="Jensen S."/>
            <person name="Barco R."/>
            <person name="Macalady J."/>
            <person name="Amend J."/>
        </authorList>
    </citation>
    <scope>NUCLEOTIDE SEQUENCE</scope>
    <source>
        <strain evidence="6">RS19-109</strain>
    </source>
</reference>
<comment type="similarity">
    <text evidence="4">In the N-terminal section; belongs to the PINc/VapC protein family.</text>
</comment>
<evidence type="ECO:0000313" key="6">
    <source>
        <dbReference type="EMBL" id="MDG4474912.1"/>
    </source>
</evidence>
<dbReference type="SUPFAM" id="SSF88723">
    <property type="entry name" value="PIN domain-like"/>
    <property type="match status" value="1"/>
</dbReference>
<dbReference type="Proteomes" id="UP001154240">
    <property type="component" value="Unassembled WGS sequence"/>
</dbReference>
<evidence type="ECO:0000313" key="7">
    <source>
        <dbReference type="Proteomes" id="UP001154240"/>
    </source>
</evidence>
<evidence type="ECO:0000256" key="4">
    <source>
        <dbReference type="ARBA" id="ARBA00046345"/>
    </source>
</evidence>
<accession>A0A9X4ME42</accession>
<dbReference type="AlphaFoldDB" id="A0A9X4ME42"/>
<dbReference type="GO" id="GO:0005829">
    <property type="term" value="C:cytosol"/>
    <property type="evidence" value="ECO:0007669"/>
    <property type="project" value="TreeGrafter"/>
</dbReference>
<proteinExistence type="inferred from homology"/>
<dbReference type="Gene3D" id="3.40.50.300">
    <property type="entry name" value="P-loop containing nucleotide triphosphate hydrolases"/>
    <property type="match status" value="1"/>
</dbReference>
<dbReference type="SMART" id="SM00670">
    <property type="entry name" value="PINc"/>
    <property type="match status" value="1"/>
</dbReference>
<dbReference type="EMBL" id="JAPHEH010000001">
    <property type="protein sequence ID" value="MDG4474912.1"/>
    <property type="molecule type" value="Genomic_DNA"/>
</dbReference>
<dbReference type="GO" id="GO:0005524">
    <property type="term" value="F:ATP binding"/>
    <property type="evidence" value="ECO:0007669"/>
    <property type="project" value="UniProtKB-KW"/>
</dbReference>
<dbReference type="InterPro" id="IPR002716">
    <property type="entry name" value="PIN_dom"/>
</dbReference>
<protein>
    <submittedName>
        <fullName evidence="6">PhoH family protein</fullName>
    </submittedName>
</protein>
<comment type="similarity">
    <text evidence="1">Belongs to the PhoH family.</text>
</comment>
<reference evidence="6" key="2">
    <citation type="submission" date="2022-10" db="EMBL/GenBank/DDBJ databases">
        <authorList>
            <person name="Aronson H.S."/>
        </authorList>
    </citation>
    <scope>NUCLEOTIDE SEQUENCE</scope>
    <source>
        <strain evidence="6">RS19-109</strain>
    </source>
</reference>
<keyword evidence="7" id="KW-1185">Reference proteome</keyword>
<evidence type="ECO:0000256" key="2">
    <source>
        <dbReference type="ARBA" id="ARBA00022741"/>
    </source>
</evidence>
<keyword evidence="3" id="KW-0067">ATP-binding</keyword>
<dbReference type="Pfam" id="PF02562">
    <property type="entry name" value="PhoH"/>
    <property type="match status" value="1"/>
</dbReference>
<feature type="domain" description="PIN" evidence="5">
    <location>
        <begin position="3"/>
        <end position="127"/>
    </location>
</feature>
<comment type="caution">
    <text evidence="6">The sequence shown here is derived from an EMBL/GenBank/DDBJ whole genome shotgun (WGS) entry which is preliminary data.</text>
</comment>
<keyword evidence="2" id="KW-0547">Nucleotide-binding</keyword>
<dbReference type="PANTHER" id="PTHR30473">
    <property type="entry name" value="PROTEIN PHOH"/>
    <property type="match status" value="1"/>
</dbReference>
<dbReference type="Pfam" id="PF13638">
    <property type="entry name" value="PIN_4"/>
    <property type="match status" value="1"/>
</dbReference>
<dbReference type="Gene3D" id="3.40.50.1010">
    <property type="entry name" value="5'-nuclease"/>
    <property type="match status" value="1"/>
</dbReference>
<organism evidence="6 7">
    <name type="scientific">Thiovibrio frasassiensis</name>
    <dbReference type="NCBI Taxonomy" id="2984131"/>
    <lineage>
        <taxon>Bacteria</taxon>
        <taxon>Pseudomonadati</taxon>
        <taxon>Thermodesulfobacteriota</taxon>
        <taxon>Desulfobulbia</taxon>
        <taxon>Desulfobulbales</taxon>
        <taxon>Thiovibrionaceae</taxon>
        <taxon>Thiovibrio</taxon>
    </lineage>
</organism>
<dbReference type="InterPro" id="IPR051451">
    <property type="entry name" value="PhoH2-like"/>
</dbReference>
<gene>
    <name evidence="6" type="ORF">OLX77_01900</name>
</gene>
<dbReference type="CDD" id="cd09883">
    <property type="entry name" value="PIN_VapC_PhoHL-ATPase"/>
    <property type="match status" value="1"/>
</dbReference>
<dbReference type="SUPFAM" id="SSF52540">
    <property type="entry name" value="P-loop containing nucleoside triphosphate hydrolases"/>
    <property type="match status" value="1"/>
</dbReference>
<name>A0A9X4ME42_9BACT</name>
<evidence type="ECO:0000256" key="1">
    <source>
        <dbReference type="ARBA" id="ARBA00010393"/>
    </source>
</evidence>
<sequence length="439" mass="49427">MKKYFVVDTNVLLHNADSLTAFADNIVVLPISVIEELDKFKSHNDELGRNARYVIRQLDALRQKGRLGEGVVMDGGGTLQIYMEKGQCIDTGLDMHVADNRILAVAFTLLKQGKTVIFVSKDINARIKADALGIEVMDFEKQKVNIDELYRGQREILVPGLVIDEFYQKKQVATEALDLMPNEFVLLRDEEDEKHTALTRAREGQMLGPLHEEYETVWNIRSRSKEQRMAFELLMDPAIQLVTLVGQAGTGKTLLALAAALECVLSLKRYDRILVSRPIIPMGKDLGYMPGDKDEKLAHWMQPIFDNLTYLMADGAKRKEHETDESAKQKVDKLLQSHVVELEALTYIRGRSIPRQFVIVDEAQNLTPHEVKTIISRAGEGTKMVLTGDPYQIDNPYLDTSSNGLAYAVERLKQQKIHGHITLLKSERSVLAGVAADFL</sequence>
<dbReference type="InterPro" id="IPR029060">
    <property type="entry name" value="PIN-like_dom_sf"/>
</dbReference>
<evidence type="ECO:0000256" key="3">
    <source>
        <dbReference type="ARBA" id="ARBA00022840"/>
    </source>
</evidence>
<evidence type="ECO:0000259" key="5">
    <source>
        <dbReference type="SMART" id="SM00670"/>
    </source>
</evidence>
<dbReference type="FunFam" id="3.40.50.300:FF:000013">
    <property type="entry name" value="PhoH family ATPase"/>
    <property type="match status" value="1"/>
</dbReference>
<dbReference type="InterPro" id="IPR003714">
    <property type="entry name" value="PhoH"/>
</dbReference>
<dbReference type="RefSeq" id="WP_307631890.1">
    <property type="nucleotide sequence ID" value="NZ_JAPHEH010000001.1"/>
</dbReference>
<dbReference type="InterPro" id="IPR027417">
    <property type="entry name" value="P-loop_NTPase"/>
</dbReference>